<evidence type="ECO:0000256" key="4">
    <source>
        <dbReference type="ARBA" id="ARBA00023157"/>
    </source>
</evidence>
<keyword evidence="4" id="KW-1015">Disulfide bond</keyword>
<keyword evidence="2" id="KW-0964">Secreted</keyword>
<dbReference type="InterPro" id="IPR008427">
    <property type="entry name" value="Extracellular_membr_CFEM_dom"/>
</dbReference>
<feature type="compositionally biased region" description="Low complexity" evidence="5">
    <location>
        <begin position="127"/>
        <end position="218"/>
    </location>
</feature>
<keyword evidence="3" id="KW-0732">Signal</keyword>
<dbReference type="PROSITE" id="PS52012">
    <property type="entry name" value="CFEM"/>
    <property type="match status" value="1"/>
</dbReference>
<dbReference type="Proteomes" id="UP000283269">
    <property type="component" value="Unassembled WGS sequence"/>
</dbReference>
<comment type="caution">
    <text evidence="7">The sequence shown here is derived from an EMBL/GenBank/DDBJ whole genome shotgun (WGS) entry which is preliminary data.</text>
</comment>
<dbReference type="GO" id="GO:0005576">
    <property type="term" value="C:extracellular region"/>
    <property type="evidence" value="ECO:0007669"/>
    <property type="project" value="UniProtKB-SubCell"/>
</dbReference>
<protein>
    <recommendedName>
        <fullName evidence="6">CFEM domain-containing protein</fullName>
    </recommendedName>
</protein>
<feature type="compositionally biased region" description="Low complexity" evidence="5">
    <location>
        <begin position="225"/>
        <end position="242"/>
    </location>
</feature>
<evidence type="ECO:0000256" key="1">
    <source>
        <dbReference type="ARBA" id="ARBA00004613"/>
    </source>
</evidence>
<proteinExistence type="predicted"/>
<organism evidence="7 8">
    <name type="scientific">Psilocybe cyanescens</name>
    <dbReference type="NCBI Taxonomy" id="93625"/>
    <lineage>
        <taxon>Eukaryota</taxon>
        <taxon>Fungi</taxon>
        <taxon>Dikarya</taxon>
        <taxon>Basidiomycota</taxon>
        <taxon>Agaricomycotina</taxon>
        <taxon>Agaricomycetes</taxon>
        <taxon>Agaricomycetidae</taxon>
        <taxon>Agaricales</taxon>
        <taxon>Agaricineae</taxon>
        <taxon>Strophariaceae</taxon>
        <taxon>Psilocybe</taxon>
    </lineage>
</organism>
<evidence type="ECO:0000256" key="5">
    <source>
        <dbReference type="SAM" id="MobiDB-lite"/>
    </source>
</evidence>
<dbReference type="Pfam" id="PF05730">
    <property type="entry name" value="CFEM"/>
    <property type="match status" value="1"/>
</dbReference>
<sequence length="282" mass="28202">MRTPTWSLVTIIPALAFYFGSVVPIVAAQGSKLSQLPACANNCGSSAASASHCQLFVFFLSFIACGPDVGYNHDSSDSDAKCLCATSAFHNSVIGCSQSVCNVEDRNAVQGVMDTFCNGVAETSTVTSATSSTAPHSSSASGTTRASSSSSPHSSSKSSSTGTSKSQSKSGFTTSTRTTSNTSTSSTSTPTSPTVVQTSSTGSGISIGTGIPNGTPPTAVGILPTDSQTSSDSASDAGSTDSPNATTPSGSLGIHGFNVVFGKGAWAKFVVGWGLGILMVVL</sequence>
<gene>
    <name evidence="7" type="ORF">CVT25_006896</name>
</gene>
<comment type="subcellular location">
    <subcellularLocation>
        <location evidence="1">Secreted</location>
    </subcellularLocation>
</comment>
<dbReference type="STRING" id="93625.A0A409X639"/>
<dbReference type="AlphaFoldDB" id="A0A409X639"/>
<feature type="region of interest" description="Disordered" evidence="5">
    <location>
        <begin position="127"/>
        <end position="251"/>
    </location>
</feature>
<keyword evidence="8" id="KW-1185">Reference proteome</keyword>
<evidence type="ECO:0000259" key="6">
    <source>
        <dbReference type="PROSITE" id="PS52012"/>
    </source>
</evidence>
<feature type="domain" description="CFEM" evidence="6">
    <location>
        <begin position="11"/>
        <end position="144"/>
    </location>
</feature>
<evidence type="ECO:0000256" key="3">
    <source>
        <dbReference type="ARBA" id="ARBA00022729"/>
    </source>
</evidence>
<accession>A0A409X639</accession>
<evidence type="ECO:0000256" key="2">
    <source>
        <dbReference type="ARBA" id="ARBA00022525"/>
    </source>
</evidence>
<evidence type="ECO:0000313" key="7">
    <source>
        <dbReference type="EMBL" id="PPQ86216.1"/>
    </source>
</evidence>
<dbReference type="EMBL" id="NHYD01002536">
    <property type="protein sequence ID" value="PPQ86216.1"/>
    <property type="molecule type" value="Genomic_DNA"/>
</dbReference>
<dbReference type="InParanoid" id="A0A409X639"/>
<reference evidence="7 8" key="1">
    <citation type="journal article" date="2018" name="Evol. Lett.">
        <title>Horizontal gene cluster transfer increased hallucinogenic mushroom diversity.</title>
        <authorList>
            <person name="Reynolds H.T."/>
            <person name="Vijayakumar V."/>
            <person name="Gluck-Thaler E."/>
            <person name="Korotkin H.B."/>
            <person name="Matheny P.B."/>
            <person name="Slot J.C."/>
        </authorList>
    </citation>
    <scope>NUCLEOTIDE SEQUENCE [LARGE SCALE GENOMIC DNA]</scope>
    <source>
        <strain evidence="7 8">2631</strain>
    </source>
</reference>
<name>A0A409X639_PSICY</name>
<evidence type="ECO:0000313" key="8">
    <source>
        <dbReference type="Proteomes" id="UP000283269"/>
    </source>
</evidence>